<proteinExistence type="predicted"/>
<dbReference type="AlphaFoldDB" id="A0A9C6U5Q6"/>
<dbReference type="RefSeq" id="XP_052126775.1">
    <property type="nucleotide sequence ID" value="XM_052270815.1"/>
</dbReference>
<gene>
    <name evidence="2" type="primary">LOC127750136</name>
</gene>
<dbReference type="OrthoDB" id="10062362at2759"/>
<reference evidence="2" key="1">
    <citation type="submission" date="2025-08" db="UniProtKB">
        <authorList>
            <consortium name="RefSeq"/>
        </authorList>
    </citation>
    <scope>IDENTIFICATION</scope>
    <source>
        <tissue evidence="2">Whole organism</tissue>
    </source>
</reference>
<dbReference type="PANTHER" id="PTHR33053">
    <property type="entry name" value="PROTEIN, PUTATIVE-RELATED"/>
    <property type="match status" value="1"/>
</dbReference>
<dbReference type="Proteomes" id="UP000504606">
    <property type="component" value="Unplaced"/>
</dbReference>
<sequence length="550" mass="64004">MKKKIIRTRLRNWAVKHNVVRQGVDKLLSLMRDAGLRFLPQSVKTLLETPKKNSLLIRTLAVDLFSDGISPHKCVRRHLWVISCCLKSDNQPFVVAMWCASLHESSDVDKFLKDLIEEARSLIDNGVELNGTKYSFRDRWFHADAPARSWLRKVNKHGSYNCCERHDRCTVKGRWFGRRMTYLPGVSELRTEESFRLHHQPAHHLGVSSLLDLNMNMIEQFPLDGMHLIFLGVVKQFVGMLLKSKGSKQKLNDTVIVSLSEMCVSLRSHFPSDFERKPRSLQDWKLFKAVDYRRLVFYDGIVVFHNLPKEVYSCFLLLSCAMRILVDDKLRQQCSHDAHVLLTEFVRFNEKVFGRTFIIYNVHHLQHFTAECMKHGNPEEFSYFKYENSFRGLKAILRAPGRELIQYLNRSEEKNRALYNNRYCYSNSTSLEGPHHLGPSLNMPGQQFSKVSLKNFMLQLHGPDSYCLMKNGDCVQIVIFLRDCENVTVIEKAFQQKSDYFLYLVKSSIFNIFVVSQPGNISHWNLNYIERKIVLLPTSEGFVCIPMLHS</sequence>
<dbReference type="GeneID" id="127750136"/>
<organism evidence="1 2">
    <name type="scientific">Frankliniella occidentalis</name>
    <name type="common">Western flower thrips</name>
    <name type="synonym">Euthrips occidentalis</name>
    <dbReference type="NCBI Taxonomy" id="133901"/>
    <lineage>
        <taxon>Eukaryota</taxon>
        <taxon>Metazoa</taxon>
        <taxon>Ecdysozoa</taxon>
        <taxon>Arthropoda</taxon>
        <taxon>Hexapoda</taxon>
        <taxon>Insecta</taxon>
        <taxon>Pterygota</taxon>
        <taxon>Neoptera</taxon>
        <taxon>Paraneoptera</taxon>
        <taxon>Thysanoptera</taxon>
        <taxon>Terebrantia</taxon>
        <taxon>Thripoidea</taxon>
        <taxon>Thripidae</taxon>
        <taxon>Frankliniella</taxon>
    </lineage>
</organism>
<keyword evidence="1" id="KW-1185">Reference proteome</keyword>
<accession>A0A9C6U5Q6</accession>
<dbReference type="KEGG" id="foc:127750136"/>
<evidence type="ECO:0000313" key="2">
    <source>
        <dbReference type="RefSeq" id="XP_052126775.1"/>
    </source>
</evidence>
<protein>
    <submittedName>
        <fullName evidence="2">Uncharacterized protein LOC127750136</fullName>
    </submittedName>
</protein>
<name>A0A9C6U5Q6_FRAOC</name>
<evidence type="ECO:0000313" key="1">
    <source>
        <dbReference type="Proteomes" id="UP000504606"/>
    </source>
</evidence>